<keyword evidence="1" id="KW-0808">Transferase</keyword>
<accession>A0ABY8X6E4</accession>
<comment type="similarity">
    <text evidence="3">Belongs to the acetyltransferase family. RimJ subfamily.</text>
</comment>
<dbReference type="Gene3D" id="3.40.630.30">
    <property type="match status" value="1"/>
</dbReference>
<evidence type="ECO:0000313" key="5">
    <source>
        <dbReference type="EMBL" id="WIV20056.1"/>
    </source>
</evidence>
<organism evidence="5 6">
    <name type="scientific">Paenibacillus polygoni</name>
    <dbReference type="NCBI Taxonomy" id="3050112"/>
    <lineage>
        <taxon>Bacteria</taxon>
        <taxon>Bacillati</taxon>
        <taxon>Bacillota</taxon>
        <taxon>Bacilli</taxon>
        <taxon>Bacillales</taxon>
        <taxon>Paenibacillaceae</taxon>
        <taxon>Paenibacillus</taxon>
    </lineage>
</organism>
<keyword evidence="6" id="KW-1185">Reference proteome</keyword>
<dbReference type="PROSITE" id="PS51186">
    <property type="entry name" value="GNAT"/>
    <property type="match status" value="1"/>
</dbReference>
<dbReference type="InterPro" id="IPR016181">
    <property type="entry name" value="Acyl_CoA_acyltransferase"/>
</dbReference>
<dbReference type="PANTHER" id="PTHR43792:SF8">
    <property type="entry name" value="[RIBOSOMAL PROTEIN US5]-ALANINE N-ACETYLTRANSFERASE"/>
    <property type="match status" value="1"/>
</dbReference>
<proteinExistence type="inferred from homology"/>
<gene>
    <name evidence="5" type="ORF">QPK24_04890</name>
</gene>
<keyword evidence="2" id="KW-0012">Acyltransferase</keyword>
<dbReference type="RefSeq" id="WP_285746638.1">
    <property type="nucleotide sequence ID" value="NZ_CP127162.1"/>
</dbReference>
<dbReference type="Proteomes" id="UP001236415">
    <property type="component" value="Chromosome"/>
</dbReference>
<dbReference type="PANTHER" id="PTHR43792">
    <property type="entry name" value="GNAT FAMILY, PUTATIVE (AFU_ORTHOLOGUE AFUA_3G00765)-RELATED-RELATED"/>
    <property type="match status" value="1"/>
</dbReference>
<dbReference type="EMBL" id="CP127162">
    <property type="protein sequence ID" value="WIV20056.1"/>
    <property type="molecule type" value="Genomic_DNA"/>
</dbReference>
<sequence>MENTNLLMDAHSQMESERILLRPVSIEDAEDMYEHTSDEETTRYIYDRHVDLNQTKKLIENYFLKEPIGKYAIVLKETNKMMGTIEFRVHEWNKSGELGYILSRFYWGNGYMNEAANLILELAFHVLGLERVFSESDVKNEASSRMMKRLGMQYEGTLRRNHMVRGVLTDSVHYSILKEEYVK</sequence>
<dbReference type="Pfam" id="PF13302">
    <property type="entry name" value="Acetyltransf_3"/>
    <property type="match status" value="1"/>
</dbReference>
<dbReference type="SUPFAM" id="SSF55729">
    <property type="entry name" value="Acyl-CoA N-acyltransferases (Nat)"/>
    <property type="match status" value="1"/>
</dbReference>
<evidence type="ECO:0000256" key="3">
    <source>
        <dbReference type="ARBA" id="ARBA00038502"/>
    </source>
</evidence>
<dbReference type="InterPro" id="IPR051531">
    <property type="entry name" value="N-acetyltransferase"/>
</dbReference>
<evidence type="ECO:0000256" key="2">
    <source>
        <dbReference type="ARBA" id="ARBA00023315"/>
    </source>
</evidence>
<evidence type="ECO:0000259" key="4">
    <source>
        <dbReference type="PROSITE" id="PS51186"/>
    </source>
</evidence>
<evidence type="ECO:0000256" key="1">
    <source>
        <dbReference type="ARBA" id="ARBA00022679"/>
    </source>
</evidence>
<protein>
    <submittedName>
        <fullName evidence="5">GNAT family N-acetyltransferase</fullName>
    </submittedName>
</protein>
<evidence type="ECO:0000313" key="6">
    <source>
        <dbReference type="Proteomes" id="UP001236415"/>
    </source>
</evidence>
<name>A0ABY8X6E4_9BACL</name>
<feature type="domain" description="N-acetyltransferase" evidence="4">
    <location>
        <begin position="19"/>
        <end position="179"/>
    </location>
</feature>
<dbReference type="InterPro" id="IPR000182">
    <property type="entry name" value="GNAT_dom"/>
</dbReference>
<reference evidence="5 6" key="1">
    <citation type="submission" date="2023-06" db="EMBL/GenBank/DDBJ databases">
        <title>Paenibacillus polygonum sp. nov., an endophytic bacterium, isolated from Polygonum lapathifolium L. in Nanji Wetland National Nature Reserve, South of Poyang Lake, Jiangxi Province, China.</title>
        <authorList>
            <person name="Yu Z."/>
        </authorList>
    </citation>
    <scope>NUCLEOTIDE SEQUENCE [LARGE SCALE GENOMIC DNA]</scope>
    <source>
        <strain evidence="5 6">C31</strain>
    </source>
</reference>